<protein>
    <submittedName>
        <fullName evidence="4">Transcriptional regulator, TetR family</fullName>
    </submittedName>
</protein>
<dbReference type="InterPro" id="IPR009057">
    <property type="entry name" value="Homeodomain-like_sf"/>
</dbReference>
<feature type="DNA-binding region" description="H-T-H motif" evidence="2">
    <location>
        <begin position="29"/>
        <end position="48"/>
    </location>
</feature>
<dbReference type="InterPro" id="IPR036271">
    <property type="entry name" value="Tet_transcr_reg_TetR-rel_C_sf"/>
</dbReference>
<evidence type="ECO:0000256" key="2">
    <source>
        <dbReference type="PROSITE-ProRule" id="PRU00335"/>
    </source>
</evidence>
<feature type="domain" description="HTH tetR-type" evidence="3">
    <location>
        <begin position="6"/>
        <end position="66"/>
    </location>
</feature>
<evidence type="ECO:0000256" key="1">
    <source>
        <dbReference type="ARBA" id="ARBA00023125"/>
    </source>
</evidence>
<dbReference type="Gene3D" id="1.10.357.10">
    <property type="entry name" value="Tetracycline Repressor, domain 2"/>
    <property type="match status" value="1"/>
</dbReference>
<organism evidence="4 5">
    <name type="scientific">Anoxynatronum buryatiense</name>
    <dbReference type="NCBI Taxonomy" id="489973"/>
    <lineage>
        <taxon>Bacteria</taxon>
        <taxon>Bacillati</taxon>
        <taxon>Bacillota</taxon>
        <taxon>Clostridia</taxon>
        <taxon>Eubacteriales</taxon>
        <taxon>Clostridiaceae</taxon>
        <taxon>Anoxynatronum</taxon>
    </lineage>
</organism>
<dbReference type="SUPFAM" id="SSF48498">
    <property type="entry name" value="Tetracyclin repressor-like, C-terminal domain"/>
    <property type="match status" value="1"/>
</dbReference>
<dbReference type="GO" id="GO:0003677">
    <property type="term" value="F:DNA binding"/>
    <property type="evidence" value="ECO:0007669"/>
    <property type="project" value="UniProtKB-UniRule"/>
</dbReference>
<evidence type="ECO:0000313" key="5">
    <source>
        <dbReference type="Proteomes" id="UP001158066"/>
    </source>
</evidence>
<name>A0AA45WYR4_9CLOT</name>
<reference evidence="4" key="1">
    <citation type="submission" date="2017-05" db="EMBL/GenBank/DDBJ databases">
        <authorList>
            <person name="Varghese N."/>
            <person name="Submissions S."/>
        </authorList>
    </citation>
    <scope>NUCLEOTIDE SEQUENCE</scope>
    <source>
        <strain evidence="4">Su22</strain>
    </source>
</reference>
<dbReference type="Pfam" id="PF00440">
    <property type="entry name" value="TetR_N"/>
    <property type="match status" value="1"/>
</dbReference>
<dbReference type="Proteomes" id="UP001158066">
    <property type="component" value="Unassembled WGS sequence"/>
</dbReference>
<proteinExistence type="predicted"/>
<dbReference type="EMBL" id="FXUF01000018">
    <property type="protein sequence ID" value="SMP69293.1"/>
    <property type="molecule type" value="Genomic_DNA"/>
</dbReference>
<dbReference type="SUPFAM" id="SSF46689">
    <property type="entry name" value="Homeodomain-like"/>
    <property type="match status" value="1"/>
</dbReference>
<sequence length="186" mass="21035">MPPKTKFDKETVVEAALEIAKEKGLSGITARSVATKLKASVAPIYVNFSTIEELVETVVHRVFAMTDELLEEQQGSNVFENIGRASLAFARMYPALYREMTIEPNPYMASYDTVEQAMIEAMGEDEHLKEWSLEERKRLLLKMRVFQMGLTTMVVSGHVPSWVAEGELEEILMEVGEELMKVKNES</sequence>
<dbReference type="AlphaFoldDB" id="A0AA45WYR4"/>
<evidence type="ECO:0000259" key="3">
    <source>
        <dbReference type="PROSITE" id="PS50977"/>
    </source>
</evidence>
<accession>A0AA45WYR4</accession>
<keyword evidence="5" id="KW-1185">Reference proteome</keyword>
<keyword evidence="1 2" id="KW-0238">DNA-binding</keyword>
<dbReference type="PROSITE" id="PS50977">
    <property type="entry name" value="HTH_TETR_2"/>
    <property type="match status" value="1"/>
</dbReference>
<dbReference type="InterPro" id="IPR001647">
    <property type="entry name" value="HTH_TetR"/>
</dbReference>
<gene>
    <name evidence="4" type="ORF">SAMN06296020_11860</name>
</gene>
<evidence type="ECO:0000313" key="4">
    <source>
        <dbReference type="EMBL" id="SMP69293.1"/>
    </source>
</evidence>
<dbReference type="RefSeq" id="WP_283410622.1">
    <property type="nucleotide sequence ID" value="NZ_FXUF01000018.1"/>
</dbReference>
<dbReference type="Gene3D" id="1.10.10.60">
    <property type="entry name" value="Homeodomain-like"/>
    <property type="match status" value="1"/>
</dbReference>
<comment type="caution">
    <text evidence="4">The sequence shown here is derived from an EMBL/GenBank/DDBJ whole genome shotgun (WGS) entry which is preliminary data.</text>
</comment>